<reference evidence="2 3" key="1">
    <citation type="submission" date="2024-01" db="EMBL/GenBank/DDBJ databases">
        <title>Genome assemblies of Stephania.</title>
        <authorList>
            <person name="Yang L."/>
        </authorList>
    </citation>
    <scope>NUCLEOTIDE SEQUENCE [LARGE SCALE GENOMIC DNA]</scope>
    <source>
        <strain evidence="2">QJT</strain>
        <tissue evidence="2">Leaf</tissue>
    </source>
</reference>
<organism evidence="2 3">
    <name type="scientific">Stephania japonica</name>
    <dbReference type="NCBI Taxonomy" id="461633"/>
    <lineage>
        <taxon>Eukaryota</taxon>
        <taxon>Viridiplantae</taxon>
        <taxon>Streptophyta</taxon>
        <taxon>Embryophyta</taxon>
        <taxon>Tracheophyta</taxon>
        <taxon>Spermatophyta</taxon>
        <taxon>Magnoliopsida</taxon>
        <taxon>Ranunculales</taxon>
        <taxon>Menispermaceae</taxon>
        <taxon>Menispermoideae</taxon>
        <taxon>Cissampelideae</taxon>
        <taxon>Stephania</taxon>
    </lineage>
</organism>
<protein>
    <submittedName>
        <fullName evidence="2">Uncharacterized protein</fullName>
    </submittedName>
</protein>
<gene>
    <name evidence="2" type="ORF">Sjap_002597</name>
</gene>
<dbReference type="Proteomes" id="UP001417504">
    <property type="component" value="Unassembled WGS sequence"/>
</dbReference>
<feature type="compositionally biased region" description="Low complexity" evidence="1">
    <location>
        <begin position="393"/>
        <end position="402"/>
    </location>
</feature>
<comment type="caution">
    <text evidence="2">The sequence shown here is derived from an EMBL/GenBank/DDBJ whole genome shotgun (WGS) entry which is preliminary data.</text>
</comment>
<keyword evidence="3" id="KW-1185">Reference proteome</keyword>
<sequence length="448" mass="49193">MEYWWLVFRDANVLHHPDLSSRYPVPSSPPSRRLFSAIVLLVAAAPHLLFVPSLSSSPLLHRRPLCSAIILYSAIVAQVQSVIIASTPASYSLLRHYCLCSGLILRRLCSGDRELVNSLSKLIKAAAVLELLQLDLSYYDTLEPHIHCLCEVKVILTYFDRPSIRICIKAWPSIRYRARRLCPNFDWSWPWSRACPESATVALSRGSYSSSTPERGLALIQPPPPSVIRPPAIQPAPFGAPSRPASRPRLTGGTLNFRRDAPSSPTEQLISTRLAEFPSMTRPSPNSTSSSSTHHFTPSSYVGGTSAGATHDSPSSSIHPSTPSSAPRHLLNVEMPHAPAPPPELTGKRDVPRIRIIMKNGSMGSGYPGASSSHPPPPPPPPPPRPSHQETLTPATAVPTPALDANDVYHPRMYEPEDEEQMNLAPLQQEWIDAFSDRNPLPRPDKDI</sequence>
<feature type="compositionally biased region" description="Low complexity" evidence="1">
    <location>
        <begin position="278"/>
        <end position="300"/>
    </location>
</feature>
<proteinExistence type="predicted"/>
<feature type="region of interest" description="Disordered" evidence="1">
    <location>
        <begin position="206"/>
        <end position="448"/>
    </location>
</feature>
<dbReference type="AlphaFoldDB" id="A0AAP0KPB2"/>
<dbReference type="EMBL" id="JBBNAE010000001">
    <property type="protein sequence ID" value="KAK9155117.1"/>
    <property type="molecule type" value="Genomic_DNA"/>
</dbReference>
<evidence type="ECO:0000313" key="2">
    <source>
        <dbReference type="EMBL" id="KAK9155117.1"/>
    </source>
</evidence>
<accession>A0AAP0KPB2</accession>
<feature type="compositionally biased region" description="Pro residues" evidence="1">
    <location>
        <begin position="221"/>
        <end position="234"/>
    </location>
</feature>
<evidence type="ECO:0000313" key="3">
    <source>
        <dbReference type="Proteomes" id="UP001417504"/>
    </source>
</evidence>
<feature type="compositionally biased region" description="Pro residues" evidence="1">
    <location>
        <begin position="374"/>
        <end position="386"/>
    </location>
</feature>
<evidence type="ECO:0000256" key="1">
    <source>
        <dbReference type="SAM" id="MobiDB-lite"/>
    </source>
</evidence>
<name>A0AAP0KPB2_9MAGN</name>
<feature type="compositionally biased region" description="Low complexity" evidence="1">
    <location>
        <begin position="313"/>
        <end position="327"/>
    </location>
</feature>